<dbReference type="Pfam" id="PF01261">
    <property type="entry name" value="AP_endonuc_2"/>
    <property type="match status" value="1"/>
</dbReference>
<proteinExistence type="predicted"/>
<dbReference type="PANTHER" id="PTHR30268">
    <property type="entry name" value="L-RHAMNOSE ISOMERASE"/>
    <property type="match status" value="1"/>
</dbReference>
<evidence type="ECO:0000313" key="5">
    <source>
        <dbReference type="EMBL" id="SKB59729.1"/>
    </source>
</evidence>
<dbReference type="GO" id="GO:0046872">
    <property type="term" value="F:metal ion binding"/>
    <property type="evidence" value="ECO:0007669"/>
    <property type="project" value="UniProtKB-KW"/>
</dbReference>
<keyword evidence="3 5" id="KW-0413">Isomerase</keyword>
<accession>A0A1T5CJW4</accession>
<evidence type="ECO:0000259" key="4">
    <source>
        <dbReference type="Pfam" id="PF01261"/>
    </source>
</evidence>
<evidence type="ECO:0000256" key="1">
    <source>
        <dbReference type="ARBA" id="ARBA00022723"/>
    </source>
</evidence>
<keyword evidence="2" id="KW-0464">Manganese</keyword>
<dbReference type="STRING" id="651661.SAMN05660293_01307"/>
<dbReference type="InterPro" id="IPR013022">
    <property type="entry name" value="Xyl_isomerase-like_TIM-brl"/>
</dbReference>
<dbReference type="InterPro" id="IPR050337">
    <property type="entry name" value="L-rhamnose_isomerase"/>
</dbReference>
<dbReference type="Proteomes" id="UP000190897">
    <property type="component" value="Unassembled WGS sequence"/>
</dbReference>
<protein>
    <submittedName>
        <fullName evidence="5">L-rhamnose isomerase / sugar isomerase</fullName>
    </submittedName>
</protein>
<dbReference type="RefSeq" id="WP_082213782.1">
    <property type="nucleotide sequence ID" value="NZ_FUZA01000001.1"/>
</dbReference>
<dbReference type="OrthoDB" id="5174871at2"/>
<evidence type="ECO:0000256" key="2">
    <source>
        <dbReference type="ARBA" id="ARBA00023211"/>
    </source>
</evidence>
<evidence type="ECO:0000313" key="6">
    <source>
        <dbReference type="Proteomes" id="UP000190897"/>
    </source>
</evidence>
<gene>
    <name evidence="5" type="ORF">SAMN05660293_01307</name>
</gene>
<dbReference type="PANTHER" id="PTHR30268:SF0">
    <property type="entry name" value="L-RHAMNOSE ISOMERASE"/>
    <property type="match status" value="1"/>
</dbReference>
<dbReference type="EMBL" id="FUZA01000001">
    <property type="protein sequence ID" value="SKB59729.1"/>
    <property type="molecule type" value="Genomic_DNA"/>
</dbReference>
<evidence type="ECO:0000256" key="3">
    <source>
        <dbReference type="ARBA" id="ARBA00023235"/>
    </source>
</evidence>
<sequence>MKIDQYQIDQHNDSLLSRHNNQFIFLKEQLGEQGINASEVISALEAFQVAIPSWALGTGGTRFGRFSGGGEPRSLEEKVEDVGLLHALNRSSGSISLHIPWDIPQQAESIISLASSLDLKFDAVNSNTFQDQKDQEHSYKFGSLSHVDPAVRKQAVEHNIEVIKYGKDLGSKALSIWLSDGSCFPGQSNFVQAFQNTLESLQEIYAELPADWKVYVEYKAYEPNFYSTVIQDWGSSLLFCQKLGPKADVLVDLGHHLPNANIEQIVATLMMEGRLAGFHFNDSKYGDDDLTVGSIRPYMLFLIFVELVEGMKRAGKGSDGYAWMIDASHNVKDPLEDLLQSVEAILISYAQALLVDRQKLEQARNQNDVVLAQQILQNAFRTDVRPLVRESMRLSGGSLDPIGLFRNLKVRNELMNERGRVTVATGL</sequence>
<keyword evidence="6" id="KW-1185">Reference proteome</keyword>
<dbReference type="InterPro" id="IPR036237">
    <property type="entry name" value="Xyl_isomerase-like_sf"/>
</dbReference>
<reference evidence="6" key="1">
    <citation type="submission" date="2017-02" db="EMBL/GenBank/DDBJ databases">
        <authorList>
            <person name="Varghese N."/>
            <person name="Submissions S."/>
        </authorList>
    </citation>
    <scope>NUCLEOTIDE SEQUENCE [LARGE SCALE GENOMIC DNA]</scope>
    <source>
        <strain evidence="6">DSM 22270</strain>
    </source>
</reference>
<dbReference type="GO" id="GO:0016853">
    <property type="term" value="F:isomerase activity"/>
    <property type="evidence" value="ECO:0007669"/>
    <property type="project" value="UniProtKB-KW"/>
</dbReference>
<organism evidence="5 6">
    <name type="scientific">Dyadobacter psychrophilus</name>
    <dbReference type="NCBI Taxonomy" id="651661"/>
    <lineage>
        <taxon>Bacteria</taxon>
        <taxon>Pseudomonadati</taxon>
        <taxon>Bacteroidota</taxon>
        <taxon>Cytophagia</taxon>
        <taxon>Cytophagales</taxon>
        <taxon>Spirosomataceae</taxon>
        <taxon>Dyadobacter</taxon>
    </lineage>
</organism>
<feature type="domain" description="Xylose isomerase-like TIM barrel" evidence="4">
    <location>
        <begin position="137"/>
        <end position="289"/>
    </location>
</feature>
<dbReference type="SUPFAM" id="SSF51658">
    <property type="entry name" value="Xylose isomerase-like"/>
    <property type="match status" value="1"/>
</dbReference>
<keyword evidence="1" id="KW-0479">Metal-binding</keyword>
<name>A0A1T5CJW4_9BACT</name>
<dbReference type="Gene3D" id="3.20.20.150">
    <property type="entry name" value="Divalent-metal-dependent TIM barrel enzymes"/>
    <property type="match status" value="1"/>
</dbReference>
<dbReference type="AlphaFoldDB" id="A0A1T5CJW4"/>